<dbReference type="InterPro" id="IPR042100">
    <property type="entry name" value="Bug_dom1"/>
</dbReference>
<sequence length="346" mass="35671">MSTQYDGHTAAAGFSSRRRRLLAGGMAAGSALLLPGLGAGRAQAQGAAYPGSKPIELVVPGGPGAGTDVVARVAAKGLAEHLAHNVVVKNMPGAAGIIGAQAVARADPDGHTLLFAITGTHTVNQFLYPDLPYNPEKDFAPVSLVCKYNNVLVVRPDFEAQTFQDLIALVRANPGKYFYGITANGSSSHLATELLKSEAKLTMPGVPYRSASAAVGDFLGGQFPVLMDTVINQLPHIRAGKVVALATTGAERSPVLPDVPTIAESGFPGIVAIGWGGIMAPAGTSPAAVQALNQAVRQTLASPAFDSLKLGGLETQYTTPDEMAAFIAQESAKWGRLVKAGNIKPS</sequence>
<protein>
    <submittedName>
        <fullName evidence="2">Tripartite tricarboxylate transporter substrate binding protein</fullName>
    </submittedName>
</protein>
<dbReference type="Pfam" id="PF03401">
    <property type="entry name" value="TctC"/>
    <property type="match status" value="1"/>
</dbReference>
<reference evidence="2" key="1">
    <citation type="submission" date="2023-06" db="EMBL/GenBank/DDBJ databases">
        <title>full genome analysis of Phenantherene degrader P3.</title>
        <authorList>
            <person name="Akbar A."/>
            <person name="Rahmeh R."/>
            <person name="Kishk M."/>
        </authorList>
    </citation>
    <scope>NUCLEOTIDE SEQUENCE</scope>
    <source>
        <strain evidence="2">P3</strain>
    </source>
</reference>
<dbReference type="Gene3D" id="3.40.190.150">
    <property type="entry name" value="Bordetella uptake gene, domain 1"/>
    <property type="match status" value="1"/>
</dbReference>
<evidence type="ECO:0000313" key="2">
    <source>
        <dbReference type="EMBL" id="MDM9561108.1"/>
    </source>
</evidence>
<dbReference type="EMBL" id="JAUDJE010000018">
    <property type="protein sequence ID" value="MDM9561108.1"/>
    <property type="molecule type" value="Genomic_DNA"/>
</dbReference>
<dbReference type="SUPFAM" id="SSF53850">
    <property type="entry name" value="Periplasmic binding protein-like II"/>
    <property type="match status" value="1"/>
</dbReference>
<accession>A0ABT7W7D9</accession>
<name>A0ABT7W7D9_9BORD</name>
<comment type="similarity">
    <text evidence="1">Belongs to the UPF0065 (bug) family.</text>
</comment>
<dbReference type="Proteomes" id="UP001175604">
    <property type="component" value="Unassembled WGS sequence"/>
</dbReference>
<gene>
    <name evidence="2" type="ORF">QUC21_18885</name>
</gene>
<dbReference type="PIRSF" id="PIRSF017082">
    <property type="entry name" value="YflP"/>
    <property type="match status" value="1"/>
</dbReference>
<dbReference type="CDD" id="cd07012">
    <property type="entry name" value="PBP2_Bug_TTT"/>
    <property type="match status" value="1"/>
</dbReference>
<comment type="caution">
    <text evidence="2">The sequence shown here is derived from an EMBL/GenBank/DDBJ whole genome shotgun (WGS) entry which is preliminary data.</text>
</comment>
<dbReference type="InterPro" id="IPR006311">
    <property type="entry name" value="TAT_signal"/>
</dbReference>
<evidence type="ECO:0000313" key="3">
    <source>
        <dbReference type="Proteomes" id="UP001175604"/>
    </source>
</evidence>
<proteinExistence type="inferred from homology"/>
<dbReference type="InterPro" id="IPR005064">
    <property type="entry name" value="BUG"/>
</dbReference>
<dbReference type="PROSITE" id="PS51318">
    <property type="entry name" value="TAT"/>
    <property type="match status" value="1"/>
</dbReference>
<dbReference type="PANTHER" id="PTHR42928">
    <property type="entry name" value="TRICARBOXYLATE-BINDING PROTEIN"/>
    <property type="match status" value="1"/>
</dbReference>
<dbReference type="Gene3D" id="3.40.190.10">
    <property type="entry name" value="Periplasmic binding protein-like II"/>
    <property type="match status" value="1"/>
</dbReference>
<keyword evidence="3" id="KW-1185">Reference proteome</keyword>
<dbReference type="RefSeq" id="WP_289786359.1">
    <property type="nucleotide sequence ID" value="NZ_JAUDJE010000018.1"/>
</dbReference>
<organism evidence="2 3">
    <name type="scientific">Bordetella petrii</name>
    <dbReference type="NCBI Taxonomy" id="94624"/>
    <lineage>
        <taxon>Bacteria</taxon>
        <taxon>Pseudomonadati</taxon>
        <taxon>Pseudomonadota</taxon>
        <taxon>Betaproteobacteria</taxon>
        <taxon>Burkholderiales</taxon>
        <taxon>Alcaligenaceae</taxon>
        <taxon>Bordetella</taxon>
    </lineage>
</organism>
<evidence type="ECO:0000256" key="1">
    <source>
        <dbReference type="ARBA" id="ARBA00006987"/>
    </source>
</evidence>
<dbReference type="PANTHER" id="PTHR42928:SF5">
    <property type="entry name" value="BLR1237 PROTEIN"/>
    <property type="match status" value="1"/>
</dbReference>